<organism evidence="7 8">
    <name type="scientific">Cellulomonas chitinilytica</name>
    <dbReference type="NCBI Taxonomy" id="398759"/>
    <lineage>
        <taxon>Bacteria</taxon>
        <taxon>Bacillati</taxon>
        <taxon>Actinomycetota</taxon>
        <taxon>Actinomycetes</taxon>
        <taxon>Micrococcales</taxon>
        <taxon>Cellulomonadaceae</taxon>
        <taxon>Cellulomonas</taxon>
    </lineage>
</organism>
<sequence length="322" mass="34461">MGMTNLDTRPDEEVCGAVVPRGPVVERYDAREVPLGGIRAMQVRRTLPQRGLPFVGAWCFLDEFGPQRVDMRVLPHPHTGLQTVTWPVAGEIRHRDSVGSDVVVRPGQLNLMTAGRGIAHSEFSLGDEPFVHAAQLWVALPDGPADGPASFQQVGDLPVWEAPRVRATVMVGSVDGAVSAARVHSPLVGADVVVEPGGAVEVPVRSGFEHAVLVLSGSVEVAGVPHGPGGLLYLGDGRDSVALQADEGARLLLLGGEPFGHDLVMWWNFVGRTHAEIAQARAAWESPDRADRFGEVAGHDGARIPAPELPNVRLQPRRRDAR</sequence>
<name>A0A919U0A8_9CELL</name>
<comment type="cofactor">
    <cofactor evidence="2">
        <name>Fe cation</name>
        <dbReference type="ChEBI" id="CHEBI:24875"/>
    </cofactor>
    <text evidence="2">Binds 1 Fe cation per subunit.</text>
</comment>
<dbReference type="CDD" id="cd02247">
    <property type="entry name" value="cupin_pirin_C"/>
    <property type="match status" value="1"/>
</dbReference>
<feature type="region of interest" description="Disordered" evidence="4">
    <location>
        <begin position="292"/>
        <end position="322"/>
    </location>
</feature>
<dbReference type="EMBL" id="BONK01000003">
    <property type="protein sequence ID" value="GIG20271.1"/>
    <property type="molecule type" value="Genomic_DNA"/>
</dbReference>
<evidence type="ECO:0000259" key="5">
    <source>
        <dbReference type="Pfam" id="PF02678"/>
    </source>
</evidence>
<evidence type="ECO:0000256" key="3">
    <source>
        <dbReference type="RuleBase" id="RU003457"/>
    </source>
</evidence>
<dbReference type="InterPro" id="IPR008778">
    <property type="entry name" value="Pirin_C_dom"/>
</dbReference>
<comment type="caution">
    <text evidence="7">The sequence shown here is derived from an EMBL/GenBank/DDBJ whole genome shotgun (WGS) entry which is preliminary data.</text>
</comment>
<keyword evidence="2" id="KW-0479">Metal-binding</keyword>
<feature type="binding site" evidence="2">
    <location>
        <position position="76"/>
    </location>
    <ligand>
        <name>Fe cation</name>
        <dbReference type="ChEBI" id="CHEBI:24875"/>
    </ligand>
</feature>
<dbReference type="InterPro" id="IPR014710">
    <property type="entry name" value="RmlC-like_jellyroll"/>
</dbReference>
<dbReference type="Pfam" id="PF05726">
    <property type="entry name" value="Pirin_C"/>
    <property type="match status" value="1"/>
</dbReference>
<feature type="compositionally biased region" description="Basic and acidic residues" evidence="4">
    <location>
        <begin position="292"/>
        <end position="302"/>
    </location>
</feature>
<evidence type="ECO:0000256" key="2">
    <source>
        <dbReference type="PIRSR" id="PIRSR006232-1"/>
    </source>
</evidence>
<dbReference type="Gene3D" id="2.60.120.10">
    <property type="entry name" value="Jelly Rolls"/>
    <property type="match status" value="2"/>
</dbReference>
<evidence type="ECO:0000259" key="6">
    <source>
        <dbReference type="Pfam" id="PF05726"/>
    </source>
</evidence>
<keyword evidence="2" id="KW-0408">Iron</keyword>
<dbReference type="PANTHER" id="PTHR13903">
    <property type="entry name" value="PIRIN-RELATED"/>
    <property type="match status" value="1"/>
</dbReference>
<feature type="domain" description="Pirin C-terminal" evidence="6">
    <location>
        <begin position="190"/>
        <end position="286"/>
    </location>
</feature>
<evidence type="ECO:0000313" key="7">
    <source>
        <dbReference type="EMBL" id="GIG20271.1"/>
    </source>
</evidence>
<evidence type="ECO:0000313" key="8">
    <source>
        <dbReference type="Proteomes" id="UP000632740"/>
    </source>
</evidence>
<keyword evidence="8" id="KW-1185">Reference proteome</keyword>
<reference evidence="7" key="1">
    <citation type="submission" date="2021-01" db="EMBL/GenBank/DDBJ databases">
        <title>Whole genome shotgun sequence of Cellulomonas chitinilytica NBRC 110799.</title>
        <authorList>
            <person name="Komaki H."/>
            <person name="Tamura T."/>
        </authorList>
    </citation>
    <scope>NUCLEOTIDE SEQUENCE</scope>
    <source>
        <strain evidence="7">NBRC 110799</strain>
    </source>
</reference>
<evidence type="ECO:0000256" key="1">
    <source>
        <dbReference type="ARBA" id="ARBA00008416"/>
    </source>
</evidence>
<dbReference type="Proteomes" id="UP000632740">
    <property type="component" value="Unassembled WGS sequence"/>
</dbReference>
<gene>
    <name evidence="7" type="ORF">Cch01nite_09950</name>
</gene>
<dbReference type="SUPFAM" id="SSF51182">
    <property type="entry name" value="RmlC-like cupins"/>
    <property type="match status" value="1"/>
</dbReference>
<dbReference type="AlphaFoldDB" id="A0A919U0A8"/>
<dbReference type="PIRSF" id="PIRSF006232">
    <property type="entry name" value="Pirin"/>
    <property type="match status" value="1"/>
</dbReference>
<feature type="binding site" evidence="2">
    <location>
        <position position="120"/>
    </location>
    <ligand>
        <name>Fe cation</name>
        <dbReference type="ChEBI" id="CHEBI:24875"/>
    </ligand>
</feature>
<dbReference type="Pfam" id="PF02678">
    <property type="entry name" value="Pirin"/>
    <property type="match status" value="1"/>
</dbReference>
<feature type="binding site" evidence="2">
    <location>
        <position position="78"/>
    </location>
    <ligand>
        <name>Fe cation</name>
        <dbReference type="ChEBI" id="CHEBI:24875"/>
    </ligand>
</feature>
<feature type="domain" description="Pirin N-terminal" evidence="5">
    <location>
        <begin position="42"/>
        <end position="138"/>
    </location>
</feature>
<evidence type="ECO:0008006" key="9">
    <source>
        <dbReference type="Google" id="ProtNLM"/>
    </source>
</evidence>
<dbReference type="InterPro" id="IPR003829">
    <property type="entry name" value="Pirin_N_dom"/>
</dbReference>
<protein>
    <recommendedName>
        <fullName evidence="9">Pirin</fullName>
    </recommendedName>
</protein>
<dbReference type="InterPro" id="IPR011051">
    <property type="entry name" value="RmlC_Cupin_sf"/>
</dbReference>
<dbReference type="PANTHER" id="PTHR13903:SF8">
    <property type="entry name" value="PIRIN"/>
    <property type="match status" value="1"/>
</dbReference>
<dbReference type="CDD" id="cd02909">
    <property type="entry name" value="cupin_pirin_N"/>
    <property type="match status" value="1"/>
</dbReference>
<evidence type="ECO:0000256" key="4">
    <source>
        <dbReference type="SAM" id="MobiDB-lite"/>
    </source>
</evidence>
<feature type="binding site" evidence="2">
    <location>
        <position position="122"/>
    </location>
    <ligand>
        <name>Fe cation</name>
        <dbReference type="ChEBI" id="CHEBI:24875"/>
    </ligand>
</feature>
<dbReference type="GO" id="GO:0046872">
    <property type="term" value="F:metal ion binding"/>
    <property type="evidence" value="ECO:0007669"/>
    <property type="project" value="UniProtKB-KW"/>
</dbReference>
<proteinExistence type="inferred from homology"/>
<dbReference type="InterPro" id="IPR012093">
    <property type="entry name" value="Pirin"/>
</dbReference>
<comment type="similarity">
    <text evidence="1 3">Belongs to the pirin family.</text>
</comment>
<accession>A0A919U0A8</accession>